<dbReference type="SUPFAM" id="SSF53474">
    <property type="entry name" value="alpha/beta-Hydrolases"/>
    <property type="match status" value="1"/>
</dbReference>
<evidence type="ECO:0000259" key="1">
    <source>
        <dbReference type="Pfam" id="PF12697"/>
    </source>
</evidence>
<protein>
    <submittedName>
        <fullName evidence="2">Alpha/beta hydrolase</fullName>
    </submittedName>
</protein>
<accession>A0A545AGH1</accession>
<proteinExistence type="predicted"/>
<dbReference type="InParanoid" id="A0A545AGH1"/>
<evidence type="ECO:0000313" key="2">
    <source>
        <dbReference type="EMBL" id="TQS40370.1"/>
    </source>
</evidence>
<keyword evidence="2" id="KW-0378">Hydrolase</keyword>
<dbReference type="GO" id="GO:0016020">
    <property type="term" value="C:membrane"/>
    <property type="evidence" value="ECO:0007669"/>
    <property type="project" value="TreeGrafter"/>
</dbReference>
<organism evidence="2 3">
    <name type="scientific">Cryptosporangium phraense</name>
    <dbReference type="NCBI Taxonomy" id="2593070"/>
    <lineage>
        <taxon>Bacteria</taxon>
        <taxon>Bacillati</taxon>
        <taxon>Actinomycetota</taxon>
        <taxon>Actinomycetes</taxon>
        <taxon>Cryptosporangiales</taxon>
        <taxon>Cryptosporangiaceae</taxon>
        <taxon>Cryptosporangium</taxon>
    </lineage>
</organism>
<dbReference type="AlphaFoldDB" id="A0A545AGH1"/>
<dbReference type="InterPro" id="IPR029058">
    <property type="entry name" value="AB_hydrolase_fold"/>
</dbReference>
<dbReference type="PRINTS" id="PR00412">
    <property type="entry name" value="EPOXHYDRLASE"/>
</dbReference>
<dbReference type="PANTHER" id="PTHR43798">
    <property type="entry name" value="MONOACYLGLYCEROL LIPASE"/>
    <property type="match status" value="1"/>
</dbReference>
<gene>
    <name evidence="2" type="ORF">FL583_35145</name>
</gene>
<dbReference type="GO" id="GO:0016787">
    <property type="term" value="F:hydrolase activity"/>
    <property type="evidence" value="ECO:0007669"/>
    <property type="project" value="UniProtKB-KW"/>
</dbReference>
<comment type="caution">
    <text evidence="2">The sequence shown here is derived from an EMBL/GenBank/DDBJ whole genome shotgun (WGS) entry which is preliminary data.</text>
</comment>
<name>A0A545AGH1_9ACTN</name>
<sequence>MTEFLNVDGGTIAYEVTGSGPLVVLAHGMGDSRESYRFVTPQLAAAGYRVAAVDLRGCGESSVGWPSYSRTDIAGDLIAVIRHLGGLAVLVGQSISGGAATIAAAQAPELITGIVEIAPFTRPTSMRLGDFRHTHYRRGAFRLLGTGLLGSVKLWRSYRALAFPGVKPADWAVDVQRVDALMREPGRMKAMQKMGLSAPKDAGAQLGNVRCPVLIIEGTQDPDWVDPRAEGEAIVAAMPAGLARLELVEGAGHYPHTQYPDRTAALILSFLRDHA</sequence>
<dbReference type="PANTHER" id="PTHR43798:SF33">
    <property type="entry name" value="HYDROLASE, PUTATIVE (AFU_ORTHOLOGUE AFUA_2G14860)-RELATED"/>
    <property type="match status" value="1"/>
</dbReference>
<dbReference type="EMBL" id="VIRS01000042">
    <property type="protein sequence ID" value="TQS40370.1"/>
    <property type="molecule type" value="Genomic_DNA"/>
</dbReference>
<keyword evidence="3" id="KW-1185">Reference proteome</keyword>
<reference evidence="2 3" key="1">
    <citation type="submission" date="2019-07" db="EMBL/GenBank/DDBJ databases">
        <title>Cryptosporangium phraense sp. nov., isolated from plant litter.</title>
        <authorList>
            <person name="Suriyachadkun C."/>
        </authorList>
    </citation>
    <scope>NUCLEOTIDE SEQUENCE [LARGE SCALE GENOMIC DNA]</scope>
    <source>
        <strain evidence="2 3">A-T 5661</strain>
    </source>
</reference>
<dbReference type="RefSeq" id="WP_142709214.1">
    <property type="nucleotide sequence ID" value="NZ_VIRS01000042.1"/>
</dbReference>
<dbReference type="InterPro" id="IPR000639">
    <property type="entry name" value="Epox_hydrolase-like"/>
</dbReference>
<dbReference type="OrthoDB" id="3771266at2"/>
<evidence type="ECO:0000313" key="3">
    <source>
        <dbReference type="Proteomes" id="UP000317982"/>
    </source>
</evidence>
<dbReference type="Pfam" id="PF12697">
    <property type="entry name" value="Abhydrolase_6"/>
    <property type="match status" value="1"/>
</dbReference>
<dbReference type="Proteomes" id="UP000317982">
    <property type="component" value="Unassembled WGS sequence"/>
</dbReference>
<dbReference type="InterPro" id="IPR050266">
    <property type="entry name" value="AB_hydrolase_sf"/>
</dbReference>
<feature type="domain" description="AB hydrolase-1" evidence="1">
    <location>
        <begin position="23"/>
        <end position="265"/>
    </location>
</feature>
<dbReference type="Gene3D" id="3.40.50.1820">
    <property type="entry name" value="alpha/beta hydrolase"/>
    <property type="match status" value="1"/>
</dbReference>
<dbReference type="InterPro" id="IPR000073">
    <property type="entry name" value="AB_hydrolase_1"/>
</dbReference>